<proteinExistence type="predicted"/>
<dbReference type="InterPro" id="IPR005331">
    <property type="entry name" value="Sulfotransferase"/>
</dbReference>
<dbReference type="Proteomes" id="UP000243680">
    <property type="component" value="Chromosome 1"/>
</dbReference>
<keyword evidence="2" id="KW-0808">Transferase</keyword>
<evidence type="ECO:0000256" key="6">
    <source>
        <dbReference type="ARBA" id="ARBA00023136"/>
    </source>
</evidence>
<keyword evidence="3" id="KW-0812">Transmembrane</keyword>
<evidence type="ECO:0000256" key="7">
    <source>
        <dbReference type="ARBA" id="ARBA00023180"/>
    </source>
</evidence>
<evidence type="ECO:0000256" key="4">
    <source>
        <dbReference type="ARBA" id="ARBA00022989"/>
    </source>
</evidence>
<organism evidence="8 9">
    <name type="scientific">Burkholderia ubonensis</name>
    <dbReference type="NCBI Taxonomy" id="101571"/>
    <lineage>
        <taxon>Bacteria</taxon>
        <taxon>Pseudomonadati</taxon>
        <taxon>Pseudomonadota</taxon>
        <taxon>Betaproteobacteria</taxon>
        <taxon>Burkholderiales</taxon>
        <taxon>Burkholderiaceae</taxon>
        <taxon>Burkholderia</taxon>
        <taxon>Burkholderia cepacia complex</taxon>
    </lineage>
</organism>
<dbReference type="Pfam" id="PF03567">
    <property type="entry name" value="Sulfotransfer_2"/>
    <property type="match status" value="1"/>
</dbReference>
<sequence length="236" mass="27166">MTMMYFNDHKLRFIRIPKNACSTVINTLGFSRTQGRNPHHVGEPFADAPADAVDWPCLVVLRDPFERVVSAYLNKFTEILPDELFVHELVEYMWRAQRGKPRPSSTSSITFREFVTHLCAFPDEQLDPHWRSQSAFLTEKPTIFLRMEALRDQWISHPLLREIELKTYAPHATKSNLNVGINVLDVSGEAFLGFKEICGQFPASSQFRDLDLVERVRARFAQDYALIDSVFGSSEK</sequence>
<reference evidence="8 9" key="1">
    <citation type="submission" date="2015-12" db="EMBL/GenBank/DDBJ databases">
        <title>Diversity of Burkholderia near neighbor genomes.</title>
        <authorList>
            <person name="Sahl J."/>
            <person name="Wagner D."/>
            <person name="Keim P."/>
        </authorList>
    </citation>
    <scope>NUCLEOTIDE SEQUENCE [LARGE SCALE GENOMIC DNA]</scope>
    <source>
        <strain evidence="8 9">MSMB0783</strain>
    </source>
</reference>
<comment type="subcellular location">
    <subcellularLocation>
        <location evidence="1">Golgi apparatus membrane</location>
        <topology evidence="1">Single-pass type II membrane protein</topology>
    </subcellularLocation>
</comment>
<evidence type="ECO:0000256" key="3">
    <source>
        <dbReference type="ARBA" id="ARBA00022692"/>
    </source>
</evidence>
<gene>
    <name evidence="8" type="ORF">WJ35_07665</name>
</gene>
<dbReference type="GO" id="GO:0016020">
    <property type="term" value="C:membrane"/>
    <property type="evidence" value="ECO:0007669"/>
    <property type="project" value="InterPro"/>
</dbReference>
<dbReference type="PANTHER" id="PTHR12137">
    <property type="entry name" value="CARBOHYDRATE SULFOTRANSFERASE"/>
    <property type="match status" value="1"/>
</dbReference>
<evidence type="ECO:0000313" key="9">
    <source>
        <dbReference type="Proteomes" id="UP000243680"/>
    </source>
</evidence>
<evidence type="ECO:0008006" key="10">
    <source>
        <dbReference type="Google" id="ProtNLM"/>
    </source>
</evidence>
<keyword evidence="5" id="KW-0333">Golgi apparatus</keyword>
<dbReference type="InterPro" id="IPR018011">
    <property type="entry name" value="Carb_sulfotrans_8-10"/>
</dbReference>
<keyword evidence="6" id="KW-0472">Membrane</keyword>
<keyword evidence="4" id="KW-1133">Transmembrane helix</keyword>
<dbReference type="EMBL" id="CP013420">
    <property type="protein sequence ID" value="AOJ74955.1"/>
    <property type="molecule type" value="Genomic_DNA"/>
</dbReference>
<dbReference type="PANTHER" id="PTHR12137:SF54">
    <property type="entry name" value="CARBOHYDRATE SULFOTRANSFERASE"/>
    <property type="match status" value="1"/>
</dbReference>
<name>A0A1B4LCM8_9BURK</name>
<dbReference type="AlphaFoldDB" id="A0A1B4LCM8"/>
<keyword evidence="7" id="KW-0325">Glycoprotein</keyword>
<accession>A0A1B4LCM8</accession>
<evidence type="ECO:0000256" key="5">
    <source>
        <dbReference type="ARBA" id="ARBA00023034"/>
    </source>
</evidence>
<protein>
    <recommendedName>
        <fullName evidence="10">Sulfotransferase family protein</fullName>
    </recommendedName>
</protein>
<dbReference type="GO" id="GO:0008146">
    <property type="term" value="F:sulfotransferase activity"/>
    <property type="evidence" value="ECO:0007669"/>
    <property type="project" value="InterPro"/>
</dbReference>
<evidence type="ECO:0000256" key="2">
    <source>
        <dbReference type="ARBA" id="ARBA00022679"/>
    </source>
</evidence>
<evidence type="ECO:0000256" key="1">
    <source>
        <dbReference type="ARBA" id="ARBA00004323"/>
    </source>
</evidence>
<dbReference type="GO" id="GO:0016051">
    <property type="term" value="P:carbohydrate biosynthetic process"/>
    <property type="evidence" value="ECO:0007669"/>
    <property type="project" value="InterPro"/>
</dbReference>
<evidence type="ECO:0000313" key="8">
    <source>
        <dbReference type="EMBL" id="AOJ74955.1"/>
    </source>
</evidence>